<keyword evidence="1" id="KW-1133">Transmembrane helix</keyword>
<keyword evidence="3" id="KW-1185">Reference proteome</keyword>
<evidence type="ECO:0000313" key="3">
    <source>
        <dbReference type="Proteomes" id="UP000516160"/>
    </source>
</evidence>
<keyword evidence="1" id="KW-0472">Membrane</keyword>
<dbReference type="EMBL" id="CP058559">
    <property type="protein sequence ID" value="QNO13925.1"/>
    <property type="molecule type" value="Genomic_DNA"/>
</dbReference>
<accession>A0A7G9W5G3</accession>
<reference evidence="2 3" key="1">
    <citation type="submission" date="2020-07" db="EMBL/GenBank/DDBJ databases">
        <title>Alkalicella. sp. LB2 genome.</title>
        <authorList>
            <person name="Postec A."/>
            <person name="Quemeneur M."/>
        </authorList>
    </citation>
    <scope>NUCLEOTIDE SEQUENCE [LARGE SCALE GENOMIC DNA]</scope>
    <source>
        <strain evidence="2 3">LB2</strain>
    </source>
</reference>
<dbReference type="RefSeq" id="WP_213167589.1">
    <property type="nucleotide sequence ID" value="NZ_CP058559.1"/>
</dbReference>
<gene>
    <name evidence="2" type="ORF">HYG86_03645</name>
</gene>
<sequence length="240" mass="27887">MNLYPVFDLFLTVITIIPFLFIVLAIYAIANLYTGELHKEKVSIGKIISYISDKSKYMLFLLIVVIISIGFNYHLHTEAKEGYNQRYRNYISSEFNKAAENVVVRTANVVKRINDNPGVENPRILVLRQELVSELNPTIRDMQRLEQMAIDLNQYYINTNKDYQSLDFSNFSADLSYKWQVITSKLDYNDITSIEYVQGEFKKIKEVFSPLGETISAGRTVTPEMLREIHEKYLSIKREG</sequence>
<evidence type="ECO:0000313" key="2">
    <source>
        <dbReference type="EMBL" id="QNO13925.1"/>
    </source>
</evidence>
<dbReference type="AlphaFoldDB" id="A0A7G9W5G3"/>
<keyword evidence="1" id="KW-0812">Transmembrane</keyword>
<proteinExistence type="predicted"/>
<protein>
    <submittedName>
        <fullName evidence="2">Uncharacterized protein</fullName>
    </submittedName>
</protein>
<evidence type="ECO:0000256" key="1">
    <source>
        <dbReference type="SAM" id="Phobius"/>
    </source>
</evidence>
<feature type="transmembrane region" description="Helical" evidence="1">
    <location>
        <begin position="6"/>
        <end position="34"/>
    </location>
</feature>
<dbReference type="KEGG" id="acae:HYG86_03645"/>
<feature type="transmembrane region" description="Helical" evidence="1">
    <location>
        <begin position="55"/>
        <end position="75"/>
    </location>
</feature>
<organism evidence="2 3">
    <name type="scientific">Alkalicella caledoniensis</name>
    <dbReference type="NCBI Taxonomy" id="2731377"/>
    <lineage>
        <taxon>Bacteria</taxon>
        <taxon>Bacillati</taxon>
        <taxon>Bacillota</taxon>
        <taxon>Clostridia</taxon>
        <taxon>Eubacteriales</taxon>
        <taxon>Proteinivoracaceae</taxon>
        <taxon>Alkalicella</taxon>
    </lineage>
</organism>
<dbReference type="Proteomes" id="UP000516160">
    <property type="component" value="Chromosome"/>
</dbReference>
<name>A0A7G9W5G3_ALKCA</name>